<accession>X0VSB7</accession>
<comment type="caution">
    <text evidence="2">The sequence shown here is derived from an EMBL/GenBank/DDBJ whole genome shotgun (WGS) entry which is preliminary data.</text>
</comment>
<dbReference type="EMBL" id="BARS01021423">
    <property type="protein sequence ID" value="GAG03436.1"/>
    <property type="molecule type" value="Genomic_DNA"/>
</dbReference>
<sequence length="133" mass="14301">MNKVIIRTDKAPVTKAPDSTRPIYSQAVKAGGVIYVAGFVAFDATGKLVPGEIKEQTRQVMENIKAVLEAAGSSMADVVKTTVYLKDVKDFAGMNEVFKTYFPEDPPCRVTVGVTLPLPELLIEIDAIAVPSS</sequence>
<dbReference type="GO" id="GO:0019239">
    <property type="term" value="F:deaminase activity"/>
    <property type="evidence" value="ECO:0007669"/>
    <property type="project" value="TreeGrafter"/>
</dbReference>
<dbReference type="InterPro" id="IPR035959">
    <property type="entry name" value="RutC-like_sf"/>
</dbReference>
<name>X0VSB7_9ZZZZ</name>
<dbReference type="InterPro" id="IPR006056">
    <property type="entry name" value="RidA"/>
</dbReference>
<proteinExistence type="inferred from homology"/>
<reference evidence="2" key="1">
    <citation type="journal article" date="2014" name="Front. Microbiol.">
        <title>High frequency of phylogenetically diverse reductive dehalogenase-homologous genes in deep subseafloor sedimentary metagenomes.</title>
        <authorList>
            <person name="Kawai M."/>
            <person name="Futagami T."/>
            <person name="Toyoda A."/>
            <person name="Takaki Y."/>
            <person name="Nishi S."/>
            <person name="Hori S."/>
            <person name="Arai W."/>
            <person name="Tsubouchi T."/>
            <person name="Morono Y."/>
            <person name="Uchiyama I."/>
            <person name="Ito T."/>
            <person name="Fujiyama A."/>
            <person name="Inagaki F."/>
            <person name="Takami H."/>
        </authorList>
    </citation>
    <scope>NUCLEOTIDE SEQUENCE</scope>
    <source>
        <strain evidence="2">Expedition CK06-06</strain>
    </source>
</reference>
<evidence type="ECO:0000256" key="1">
    <source>
        <dbReference type="ARBA" id="ARBA00010552"/>
    </source>
</evidence>
<dbReference type="Pfam" id="PF01042">
    <property type="entry name" value="Ribonuc_L-PSP"/>
    <property type="match status" value="1"/>
</dbReference>
<dbReference type="NCBIfam" id="TIGR00004">
    <property type="entry name" value="Rid family detoxifying hydrolase"/>
    <property type="match status" value="1"/>
</dbReference>
<dbReference type="PANTHER" id="PTHR11803:SF58">
    <property type="entry name" value="PROTEIN HMF1-RELATED"/>
    <property type="match status" value="1"/>
</dbReference>
<dbReference type="GO" id="GO:0005829">
    <property type="term" value="C:cytosol"/>
    <property type="evidence" value="ECO:0007669"/>
    <property type="project" value="TreeGrafter"/>
</dbReference>
<protein>
    <submittedName>
        <fullName evidence="2">Uncharacterized protein</fullName>
    </submittedName>
</protein>
<dbReference type="AlphaFoldDB" id="X0VSB7"/>
<gene>
    <name evidence="2" type="ORF">S01H1_34409</name>
</gene>
<dbReference type="FunFam" id="3.30.1330.40:FF:000001">
    <property type="entry name" value="L-PSP family endoribonuclease"/>
    <property type="match status" value="1"/>
</dbReference>
<organism evidence="2">
    <name type="scientific">marine sediment metagenome</name>
    <dbReference type="NCBI Taxonomy" id="412755"/>
    <lineage>
        <taxon>unclassified sequences</taxon>
        <taxon>metagenomes</taxon>
        <taxon>ecological metagenomes</taxon>
    </lineage>
</organism>
<dbReference type="CDD" id="cd00448">
    <property type="entry name" value="YjgF_YER057c_UK114_family"/>
    <property type="match status" value="1"/>
</dbReference>
<dbReference type="SUPFAM" id="SSF55298">
    <property type="entry name" value="YjgF-like"/>
    <property type="match status" value="1"/>
</dbReference>
<comment type="similarity">
    <text evidence="1">Belongs to the RutC family.</text>
</comment>
<dbReference type="PANTHER" id="PTHR11803">
    <property type="entry name" value="2-IMINOBUTANOATE/2-IMINOPROPANOATE DEAMINASE RIDA"/>
    <property type="match status" value="1"/>
</dbReference>
<dbReference type="Gene3D" id="3.30.1330.40">
    <property type="entry name" value="RutC-like"/>
    <property type="match status" value="1"/>
</dbReference>
<dbReference type="InterPro" id="IPR006175">
    <property type="entry name" value="YjgF/YER057c/UK114"/>
</dbReference>
<evidence type="ECO:0000313" key="2">
    <source>
        <dbReference type="EMBL" id="GAG03436.1"/>
    </source>
</evidence>